<dbReference type="GO" id="GO:0005886">
    <property type="term" value="C:plasma membrane"/>
    <property type="evidence" value="ECO:0007669"/>
    <property type="project" value="UniProtKB-SubCell"/>
</dbReference>
<dbReference type="NCBIfam" id="NF004739">
    <property type="entry name" value="PRK06075.1"/>
    <property type="match status" value="1"/>
</dbReference>
<keyword evidence="5 6" id="KW-0520">NAD</keyword>
<evidence type="ECO:0000256" key="2">
    <source>
        <dbReference type="ARBA" id="ARBA00022448"/>
    </source>
</evidence>
<dbReference type="SUPFAM" id="SSF56762">
    <property type="entry name" value="HydB/Nqo4-like"/>
    <property type="match status" value="1"/>
</dbReference>
<dbReference type="EMBL" id="AP019377">
    <property type="protein sequence ID" value="BBH93438.1"/>
    <property type="molecule type" value="Genomic_DNA"/>
</dbReference>
<comment type="catalytic activity">
    <reaction evidence="6">
        <text>a quinone + NADH + 5 H(+)(in) = a quinol + NAD(+) + 4 H(+)(out)</text>
        <dbReference type="Rhea" id="RHEA:57888"/>
        <dbReference type="ChEBI" id="CHEBI:15378"/>
        <dbReference type="ChEBI" id="CHEBI:24646"/>
        <dbReference type="ChEBI" id="CHEBI:57540"/>
        <dbReference type="ChEBI" id="CHEBI:57945"/>
        <dbReference type="ChEBI" id="CHEBI:132124"/>
    </reaction>
</comment>
<keyword evidence="6" id="KW-0830">Ubiquinone</keyword>
<dbReference type="EC" id="7.1.1.-" evidence="6"/>
<dbReference type="Gene3D" id="1.10.645.10">
    <property type="entry name" value="Cytochrome-c3 Hydrogenase, chain B"/>
    <property type="match status" value="1"/>
</dbReference>
<evidence type="ECO:0000256" key="4">
    <source>
        <dbReference type="ARBA" id="ARBA00022967"/>
    </source>
</evidence>
<name>A0A455T0R2_9CHLR</name>
<keyword evidence="6" id="KW-1003">Cell membrane</keyword>
<dbReference type="InterPro" id="IPR001135">
    <property type="entry name" value="NADH_Q_OxRdtase_suD"/>
</dbReference>
<evidence type="ECO:0000256" key="6">
    <source>
        <dbReference type="HAMAP-Rule" id="MF_01358"/>
    </source>
</evidence>
<dbReference type="InterPro" id="IPR014029">
    <property type="entry name" value="NADH_UbQ_OxRdtase_49kDa_CS"/>
</dbReference>
<keyword evidence="3 6" id="KW-0874">Quinone</keyword>
<evidence type="ECO:0000313" key="9">
    <source>
        <dbReference type="EMBL" id="BBH93438.1"/>
    </source>
</evidence>
<dbReference type="InterPro" id="IPR022885">
    <property type="entry name" value="NDH1_su_D/H"/>
</dbReference>
<comment type="function">
    <text evidence="6">NDH-1 shuttles electrons from NADH, via FMN and iron-sulfur (Fe-S) centers, to quinones in the respiratory chain. The immediate electron acceptor for the enzyme in this species is believed to be ubiquinone. Couples the redox reaction to proton translocation (for every two electrons transferred, four hydrogen ions are translocated across the cytoplasmic membrane), and thus conserves the redox energy in a proton gradient.</text>
</comment>
<proteinExistence type="inferred from homology"/>
<comment type="similarity">
    <text evidence="1 6 7">Belongs to the complex I 49 kDa subunit family.</text>
</comment>
<reference evidence="9" key="1">
    <citation type="submission" date="2018-12" db="EMBL/GenBank/DDBJ databases">
        <title>Novel natural products biosynthetic potential of the class Ktedonobacteria.</title>
        <authorList>
            <person name="Zheng Y."/>
            <person name="Saitou A."/>
            <person name="Wang C.M."/>
            <person name="Toyoda A."/>
            <person name="Minakuchi Y."/>
            <person name="Sekiguchi Y."/>
            <person name="Ueda K."/>
            <person name="Takano H."/>
            <person name="Sakai Y."/>
            <person name="Yokota A."/>
            <person name="Yabe S."/>
        </authorList>
    </citation>
    <scope>NUCLEOTIDE SEQUENCE</scope>
    <source>
        <strain evidence="9">A3-2</strain>
    </source>
</reference>
<keyword evidence="2 6" id="KW-0813">Transport</keyword>
<dbReference type="InterPro" id="IPR029014">
    <property type="entry name" value="NiFe-Hase_large"/>
</dbReference>
<protein>
    <recommendedName>
        <fullName evidence="6">NADH-quinone oxidoreductase subunit D</fullName>
        <ecNumber evidence="6">7.1.1.-</ecNumber>
    </recommendedName>
    <alternativeName>
        <fullName evidence="6">NADH dehydrogenase I subunit D</fullName>
    </alternativeName>
    <alternativeName>
        <fullName evidence="6">NDH-1 subunit D</fullName>
    </alternativeName>
</protein>
<comment type="subcellular location">
    <subcellularLocation>
        <location evidence="6">Cell membrane</location>
        <topology evidence="6">Peripheral membrane protein</topology>
        <orientation evidence="6">Cytoplasmic side</orientation>
    </subcellularLocation>
</comment>
<keyword evidence="6" id="KW-0472">Membrane</keyword>
<comment type="subunit">
    <text evidence="6">NDH-1 is composed of 14 different subunits. Subunits NuoB, C, D, E, F, and G constitute the peripheral sector of the complex.</text>
</comment>
<dbReference type="HAMAP" id="MF_01358">
    <property type="entry name" value="NDH1_NuoD"/>
    <property type="match status" value="1"/>
</dbReference>
<gene>
    <name evidence="9" type="primary">nuoD2</name>
    <name evidence="6" type="synonym">nuoD</name>
    <name evidence="9" type="ORF">KTA_16370</name>
</gene>
<dbReference type="GO" id="GO:0050136">
    <property type="term" value="F:NADH dehydrogenase (quinone) (non-electrogenic) activity"/>
    <property type="evidence" value="ECO:0007669"/>
    <property type="project" value="UniProtKB-UniRule"/>
</dbReference>
<dbReference type="PANTHER" id="PTHR11993:SF10">
    <property type="entry name" value="NADH DEHYDROGENASE [UBIQUINONE] IRON-SULFUR PROTEIN 2, MITOCHONDRIAL"/>
    <property type="match status" value="1"/>
</dbReference>
<evidence type="ECO:0000259" key="8">
    <source>
        <dbReference type="Pfam" id="PF00346"/>
    </source>
</evidence>
<feature type="domain" description="NADH-quinone oxidoreductase subunit D" evidence="8">
    <location>
        <begin position="164"/>
        <end position="434"/>
    </location>
</feature>
<dbReference type="GO" id="GO:0048038">
    <property type="term" value="F:quinone binding"/>
    <property type="evidence" value="ECO:0007669"/>
    <property type="project" value="UniProtKB-KW"/>
</dbReference>
<evidence type="ECO:0000256" key="3">
    <source>
        <dbReference type="ARBA" id="ARBA00022719"/>
    </source>
</evidence>
<dbReference type="GO" id="GO:0051287">
    <property type="term" value="F:NAD binding"/>
    <property type="evidence" value="ECO:0007669"/>
    <property type="project" value="InterPro"/>
</dbReference>
<dbReference type="Pfam" id="PF00346">
    <property type="entry name" value="Complex1_49kDa"/>
    <property type="match status" value="1"/>
</dbReference>
<keyword evidence="4 6" id="KW-1278">Translocase</keyword>
<dbReference type="PROSITE" id="PS00535">
    <property type="entry name" value="COMPLEX1_49K"/>
    <property type="match status" value="1"/>
</dbReference>
<dbReference type="AlphaFoldDB" id="A0A455T0R2"/>
<evidence type="ECO:0000256" key="7">
    <source>
        <dbReference type="RuleBase" id="RU003685"/>
    </source>
</evidence>
<dbReference type="PANTHER" id="PTHR11993">
    <property type="entry name" value="NADH-UBIQUINONE OXIDOREDUCTASE 49 KDA SUBUNIT"/>
    <property type="match status" value="1"/>
</dbReference>
<evidence type="ECO:0000256" key="5">
    <source>
        <dbReference type="ARBA" id="ARBA00023027"/>
    </source>
</evidence>
<organism evidence="9">
    <name type="scientific">Thermogemmatispora argillosa</name>
    <dbReference type="NCBI Taxonomy" id="2045280"/>
    <lineage>
        <taxon>Bacteria</taxon>
        <taxon>Bacillati</taxon>
        <taxon>Chloroflexota</taxon>
        <taxon>Ktedonobacteria</taxon>
        <taxon>Thermogemmatisporales</taxon>
        <taxon>Thermogemmatisporaceae</taxon>
        <taxon>Thermogemmatispora</taxon>
    </lineage>
</organism>
<evidence type="ECO:0000256" key="1">
    <source>
        <dbReference type="ARBA" id="ARBA00005769"/>
    </source>
</evidence>
<dbReference type="NCBIfam" id="TIGR01962">
    <property type="entry name" value="NuoD"/>
    <property type="match status" value="1"/>
</dbReference>
<sequence length="434" mass="48560">MLLLLDPLASGVQRLTCSNEGLLMQQELETRYTIEEGQVNESGQRQDTMTINMGPQHPSTHGVLRLMLTIEGETVVKAEPDIGYLHTGIEKTAESKTYHQALVLTDRMDYLAPLCNNLGYSLAVEKLLGIEDEITDKIKYARVLLAELQRIASHLVWLGTSALDLGAMSVFLYCFREREMILDIFEYVSGVRMMTSYICPGGLQADLPPGFDEKVRAFTRVFPDRLAEYHDLLTNNPLWLERTKGVAVLSKEDAIAYATSGPTLRGSGIAWDIRKAFPYSGYEQFDFEIPVGSNGDVYDRYMVRMLEMEQSLRIVNQALEGMPPGRYRVANPKVAPPPKWQITGSMEALIHHFKLYTEGYRPPAGEVYVRTESPKGELGFFIVSDGSARPYRMHVRAPSFANLQALPKMIQGNLLSDVVAAIGSIDIVLGEVDR</sequence>
<accession>A0A455T0R2</accession>